<name>A0AA41RMT0_PAPNU</name>
<dbReference type="EMBL" id="JAJJMA010020489">
    <property type="protein sequence ID" value="MCL7023272.1"/>
    <property type="molecule type" value="Genomic_DNA"/>
</dbReference>
<keyword evidence="1" id="KW-1133">Transmembrane helix</keyword>
<gene>
    <name evidence="2" type="ORF">MKW94_007653</name>
</gene>
<reference evidence="2" key="1">
    <citation type="submission" date="2022-03" db="EMBL/GenBank/DDBJ databases">
        <title>A functionally conserved STORR gene fusion in Papaver species that diverged 16.8 million years ago.</title>
        <authorList>
            <person name="Catania T."/>
        </authorList>
    </citation>
    <scope>NUCLEOTIDE SEQUENCE</scope>
    <source>
        <strain evidence="2">S-191538</strain>
    </source>
</reference>
<proteinExistence type="predicted"/>
<feature type="transmembrane region" description="Helical" evidence="1">
    <location>
        <begin position="27"/>
        <end position="52"/>
    </location>
</feature>
<keyword evidence="3" id="KW-1185">Reference proteome</keyword>
<accession>A0AA41RMT0</accession>
<dbReference type="AlphaFoldDB" id="A0AA41RMT0"/>
<organism evidence="2 3">
    <name type="scientific">Papaver nudicaule</name>
    <name type="common">Iceland poppy</name>
    <dbReference type="NCBI Taxonomy" id="74823"/>
    <lineage>
        <taxon>Eukaryota</taxon>
        <taxon>Viridiplantae</taxon>
        <taxon>Streptophyta</taxon>
        <taxon>Embryophyta</taxon>
        <taxon>Tracheophyta</taxon>
        <taxon>Spermatophyta</taxon>
        <taxon>Magnoliopsida</taxon>
        <taxon>Ranunculales</taxon>
        <taxon>Papaveraceae</taxon>
        <taxon>Papaveroideae</taxon>
        <taxon>Papaver</taxon>
    </lineage>
</organism>
<evidence type="ECO:0000313" key="2">
    <source>
        <dbReference type="EMBL" id="MCL7023272.1"/>
    </source>
</evidence>
<keyword evidence="1" id="KW-0812">Transmembrane</keyword>
<dbReference type="Proteomes" id="UP001177140">
    <property type="component" value="Unassembled WGS sequence"/>
</dbReference>
<keyword evidence="1" id="KW-0472">Membrane</keyword>
<comment type="caution">
    <text evidence="2">The sequence shown here is derived from an EMBL/GenBank/DDBJ whole genome shotgun (WGS) entry which is preliminary data.</text>
</comment>
<protein>
    <submittedName>
        <fullName evidence="2">Uncharacterized protein</fullName>
    </submittedName>
</protein>
<sequence>MDTLSRLIQDTDSEVATVRLYLQKTSFFLVITEFWLCYLLCIDFTVLVFFFFCQKTADHTKWIGEFHRTQDFIDVVEVFALFQLLFKDV</sequence>
<evidence type="ECO:0000313" key="3">
    <source>
        <dbReference type="Proteomes" id="UP001177140"/>
    </source>
</evidence>
<evidence type="ECO:0000256" key="1">
    <source>
        <dbReference type="SAM" id="Phobius"/>
    </source>
</evidence>